<dbReference type="STRING" id="10195.A0A3M7SC30"/>
<feature type="region of interest" description="Disordered" evidence="20">
    <location>
        <begin position="447"/>
        <end position="466"/>
    </location>
</feature>
<evidence type="ECO:0000256" key="9">
    <source>
        <dbReference type="ARBA" id="ARBA00022840"/>
    </source>
</evidence>
<feature type="region of interest" description="Disordered" evidence="20">
    <location>
        <begin position="523"/>
        <end position="577"/>
    </location>
</feature>
<dbReference type="Pfam" id="PF00069">
    <property type="entry name" value="Pkinase"/>
    <property type="match status" value="1"/>
</dbReference>
<evidence type="ECO:0000256" key="4">
    <source>
        <dbReference type="ARBA" id="ARBA00022553"/>
    </source>
</evidence>
<evidence type="ECO:0000256" key="3">
    <source>
        <dbReference type="ARBA" id="ARBA00022527"/>
    </source>
</evidence>
<keyword evidence="9 19" id="KW-0067">ATP-binding</keyword>
<evidence type="ECO:0000256" key="16">
    <source>
        <dbReference type="ARBA" id="ARBA00048679"/>
    </source>
</evidence>
<evidence type="ECO:0000256" key="15">
    <source>
        <dbReference type="ARBA" id="ARBA00047899"/>
    </source>
</evidence>
<name>A0A3M7SC30_BRAPC</name>
<feature type="region of interest" description="Disordered" evidence="20">
    <location>
        <begin position="59"/>
        <end position="86"/>
    </location>
</feature>
<comment type="caution">
    <text evidence="22">The sequence shown here is derived from an EMBL/GenBank/DDBJ whole genome shotgun (WGS) entry which is preliminary data.</text>
</comment>
<dbReference type="GO" id="GO:0046872">
    <property type="term" value="F:metal ion binding"/>
    <property type="evidence" value="ECO:0007669"/>
    <property type="project" value="UniProtKB-KW"/>
</dbReference>
<keyword evidence="10" id="KW-0460">Magnesium</keyword>
<dbReference type="FunFam" id="3.30.200.20:FF:000280">
    <property type="entry name" value="membrane-associated tyrosine- and threonine-specific cdc2-inhibitory kinase"/>
    <property type="match status" value="1"/>
</dbReference>
<evidence type="ECO:0000256" key="5">
    <source>
        <dbReference type="ARBA" id="ARBA00022679"/>
    </source>
</evidence>
<comment type="subcellular location">
    <subcellularLocation>
        <location evidence="1">Golgi apparatus membrane</location>
        <topology evidence="1">Peripheral membrane protein</topology>
    </subcellularLocation>
</comment>
<dbReference type="GO" id="GO:0110031">
    <property type="term" value="P:negative regulation of G2/MI transition of meiotic cell cycle"/>
    <property type="evidence" value="ECO:0007669"/>
    <property type="project" value="TreeGrafter"/>
</dbReference>
<evidence type="ECO:0000256" key="18">
    <source>
        <dbReference type="ARBA" id="ARBA00084081"/>
    </source>
</evidence>
<evidence type="ECO:0000256" key="2">
    <source>
        <dbReference type="ARBA" id="ARBA00012513"/>
    </source>
</evidence>
<feature type="compositionally biased region" description="Basic and acidic residues" evidence="20">
    <location>
        <begin position="598"/>
        <end position="617"/>
    </location>
</feature>
<evidence type="ECO:0000313" key="23">
    <source>
        <dbReference type="Proteomes" id="UP000276133"/>
    </source>
</evidence>
<evidence type="ECO:0000256" key="14">
    <source>
        <dbReference type="ARBA" id="ARBA00037982"/>
    </source>
</evidence>
<comment type="similarity">
    <text evidence="14">Belongs to the protein kinase superfamily. Ser/Thr protein kinase family. GCN2 subfamily.</text>
</comment>
<reference evidence="22 23" key="1">
    <citation type="journal article" date="2018" name="Sci. Rep.">
        <title>Genomic signatures of local adaptation to the degree of environmental predictability in rotifers.</title>
        <authorList>
            <person name="Franch-Gras L."/>
            <person name="Hahn C."/>
            <person name="Garcia-Roger E.M."/>
            <person name="Carmona M.J."/>
            <person name="Serra M."/>
            <person name="Gomez A."/>
        </authorList>
    </citation>
    <scope>NUCLEOTIDE SEQUENCE [LARGE SCALE GENOMIC DNA]</scope>
    <source>
        <strain evidence="22">HYR1</strain>
    </source>
</reference>
<feature type="compositionally biased region" description="Basic and acidic residues" evidence="20">
    <location>
        <begin position="448"/>
        <end position="457"/>
    </location>
</feature>
<dbReference type="SUPFAM" id="SSF56112">
    <property type="entry name" value="Protein kinase-like (PK-like)"/>
    <property type="match status" value="1"/>
</dbReference>
<feature type="region of interest" description="Disordered" evidence="20">
    <location>
        <begin position="589"/>
        <end position="617"/>
    </location>
</feature>
<evidence type="ECO:0000256" key="17">
    <source>
        <dbReference type="ARBA" id="ARBA00074601"/>
    </source>
</evidence>
<dbReference type="OrthoDB" id="5337378at2759"/>
<evidence type="ECO:0000256" key="13">
    <source>
        <dbReference type="ARBA" id="ARBA00023306"/>
    </source>
</evidence>
<dbReference type="Gene3D" id="1.10.510.10">
    <property type="entry name" value="Transferase(Phosphotransferase) domain 1"/>
    <property type="match status" value="1"/>
</dbReference>
<dbReference type="InterPro" id="IPR011009">
    <property type="entry name" value="Kinase-like_dom_sf"/>
</dbReference>
<keyword evidence="4" id="KW-0597">Phosphoprotein</keyword>
<evidence type="ECO:0000256" key="11">
    <source>
        <dbReference type="ARBA" id="ARBA00023034"/>
    </source>
</evidence>
<comment type="catalytic activity">
    <reaction evidence="16">
        <text>L-seryl-[protein] + ATP = O-phospho-L-seryl-[protein] + ADP + H(+)</text>
        <dbReference type="Rhea" id="RHEA:17989"/>
        <dbReference type="Rhea" id="RHEA-COMP:9863"/>
        <dbReference type="Rhea" id="RHEA-COMP:11604"/>
        <dbReference type="ChEBI" id="CHEBI:15378"/>
        <dbReference type="ChEBI" id="CHEBI:29999"/>
        <dbReference type="ChEBI" id="CHEBI:30616"/>
        <dbReference type="ChEBI" id="CHEBI:83421"/>
        <dbReference type="ChEBI" id="CHEBI:456216"/>
        <dbReference type="EC" id="2.7.11.1"/>
    </reaction>
</comment>
<dbReference type="PROSITE" id="PS00108">
    <property type="entry name" value="PROTEIN_KINASE_ST"/>
    <property type="match status" value="1"/>
</dbReference>
<sequence>MEVLDRLMQSSSSSLKIVQLIDELNPSQKMNNSSSNMSPKARPLPKFFAETAQFSTKKERETPKFSEIHPPKPPIKSCPPISRLRPHRKSNYEGARVISFVNKSSENDPELISKHYDETKKDLFFEQCFIIEGSLGCGSFGKVYKVKSKEDGKYYAVKKSREKFKGSSDRIRKLEEVAKHEELPPHQNFVKFYRAWEERQRLYIQIELCQMSLNSYAEKHHSIPEETIWNFLVDLLQALKHLHDKKFVHMDIKPENIFISFDNNCKLGDFGLMIDLEKNDLREVQEGDPKYLAPEVLHSNYNITCAADIFSLGMTILELATDLDLPRGGEPWHKLRNGQIPPDLVSSLSQDLVDIIMKMIVPSHLKRAKVDELLSMPSIKSLIKRNKRKLIWTKTHKKLTNVFKTIKNISFTMFSYILFPIFKFRNAIDYFRKIKSDRYSILNNSNDKANEASDVDKQNTSTPKKNEFSNCLPAILMHIDDDDAPDNPIVINDSFSGNNNSYLNPLIDSSSSFSDQSEFSIQNRFRSSRKTHTEPAHSKLHKPNFLTNLEMSPTSSLSPTRTSPWKQASIHNSKNELTPLGFTRQKLVFDEEDDDDNKENKNILEQKNSKSLRLKYD</sequence>
<dbReference type="InterPro" id="IPR050339">
    <property type="entry name" value="CC_SR_Kinase"/>
</dbReference>
<feature type="domain" description="Protein kinase" evidence="21">
    <location>
        <begin position="129"/>
        <end position="379"/>
    </location>
</feature>
<evidence type="ECO:0000256" key="6">
    <source>
        <dbReference type="ARBA" id="ARBA00022723"/>
    </source>
</evidence>
<protein>
    <recommendedName>
        <fullName evidence="17">Membrane-associated tyrosine- and threonine-specific cdc2-inhibitory kinase</fullName>
        <ecNumber evidence="2">2.7.11.1</ecNumber>
    </recommendedName>
    <alternativeName>
        <fullName evidence="18">Myt1 kinase</fullName>
    </alternativeName>
</protein>
<evidence type="ECO:0000256" key="20">
    <source>
        <dbReference type="SAM" id="MobiDB-lite"/>
    </source>
</evidence>
<evidence type="ECO:0000256" key="10">
    <source>
        <dbReference type="ARBA" id="ARBA00022842"/>
    </source>
</evidence>
<dbReference type="FunFam" id="1.10.510.10:FF:000315">
    <property type="entry name" value="membrane-associated tyrosine- and threonine-specific cdc2-inhibitory kinase"/>
    <property type="match status" value="1"/>
</dbReference>
<dbReference type="EC" id="2.7.11.1" evidence="2"/>
<feature type="compositionally biased region" description="Basic and acidic residues" evidence="20">
    <location>
        <begin position="59"/>
        <end position="70"/>
    </location>
</feature>
<keyword evidence="23" id="KW-1185">Reference proteome</keyword>
<dbReference type="InterPro" id="IPR017441">
    <property type="entry name" value="Protein_kinase_ATP_BS"/>
</dbReference>
<keyword evidence="3" id="KW-0723">Serine/threonine-protein kinase</keyword>
<keyword evidence="5" id="KW-0808">Transferase</keyword>
<dbReference type="GO" id="GO:0005634">
    <property type="term" value="C:nucleus"/>
    <property type="evidence" value="ECO:0007669"/>
    <property type="project" value="TreeGrafter"/>
</dbReference>
<feature type="binding site" evidence="19">
    <location>
        <position position="159"/>
    </location>
    <ligand>
        <name>ATP</name>
        <dbReference type="ChEBI" id="CHEBI:30616"/>
    </ligand>
</feature>
<feature type="compositionally biased region" description="Polar residues" evidence="20">
    <location>
        <begin position="565"/>
        <end position="576"/>
    </location>
</feature>
<dbReference type="EMBL" id="REGN01001646">
    <property type="protein sequence ID" value="RNA33393.1"/>
    <property type="molecule type" value="Genomic_DNA"/>
</dbReference>
<dbReference type="InterPro" id="IPR008271">
    <property type="entry name" value="Ser/Thr_kinase_AS"/>
</dbReference>
<evidence type="ECO:0000256" key="12">
    <source>
        <dbReference type="ARBA" id="ARBA00023136"/>
    </source>
</evidence>
<dbReference type="PANTHER" id="PTHR11042">
    <property type="entry name" value="EUKARYOTIC TRANSLATION INITIATION FACTOR 2-ALPHA KINASE EIF2-ALPHA KINASE -RELATED"/>
    <property type="match status" value="1"/>
</dbReference>
<evidence type="ECO:0000313" key="22">
    <source>
        <dbReference type="EMBL" id="RNA33393.1"/>
    </source>
</evidence>
<evidence type="ECO:0000256" key="7">
    <source>
        <dbReference type="ARBA" id="ARBA00022741"/>
    </source>
</evidence>
<feature type="compositionally biased region" description="Low complexity" evidence="20">
    <location>
        <begin position="552"/>
        <end position="564"/>
    </location>
</feature>
<proteinExistence type="inferred from homology"/>
<evidence type="ECO:0000259" key="21">
    <source>
        <dbReference type="PROSITE" id="PS50011"/>
    </source>
</evidence>
<accession>A0A3M7SC30</accession>
<keyword evidence="12" id="KW-0472">Membrane</keyword>
<keyword evidence="7 19" id="KW-0547">Nucleotide-binding</keyword>
<dbReference type="GO" id="GO:0004674">
    <property type="term" value="F:protein serine/threonine kinase activity"/>
    <property type="evidence" value="ECO:0007669"/>
    <property type="project" value="UniProtKB-KW"/>
</dbReference>
<dbReference type="GO" id="GO:0005524">
    <property type="term" value="F:ATP binding"/>
    <property type="evidence" value="ECO:0007669"/>
    <property type="project" value="UniProtKB-UniRule"/>
</dbReference>
<dbReference type="InterPro" id="IPR000719">
    <property type="entry name" value="Prot_kinase_dom"/>
</dbReference>
<dbReference type="SMART" id="SM00220">
    <property type="entry name" value="S_TKc"/>
    <property type="match status" value="1"/>
</dbReference>
<organism evidence="22 23">
    <name type="scientific">Brachionus plicatilis</name>
    <name type="common">Marine rotifer</name>
    <name type="synonym">Brachionus muelleri</name>
    <dbReference type="NCBI Taxonomy" id="10195"/>
    <lineage>
        <taxon>Eukaryota</taxon>
        <taxon>Metazoa</taxon>
        <taxon>Spiralia</taxon>
        <taxon>Gnathifera</taxon>
        <taxon>Rotifera</taxon>
        <taxon>Eurotatoria</taxon>
        <taxon>Monogononta</taxon>
        <taxon>Pseudotrocha</taxon>
        <taxon>Ploima</taxon>
        <taxon>Brachionidae</taxon>
        <taxon>Brachionus</taxon>
    </lineage>
</organism>
<dbReference type="AlphaFoldDB" id="A0A3M7SC30"/>
<evidence type="ECO:0000256" key="8">
    <source>
        <dbReference type="ARBA" id="ARBA00022777"/>
    </source>
</evidence>
<dbReference type="Gene3D" id="3.30.200.20">
    <property type="entry name" value="Phosphorylase Kinase, domain 1"/>
    <property type="match status" value="1"/>
</dbReference>
<dbReference type="PANTHER" id="PTHR11042:SF183">
    <property type="entry name" value="MEMBRANE-ASSOCIATED TYROSINE- AND THREONINE-SPECIFIC CDC2-INHIBITORY KINASE"/>
    <property type="match status" value="1"/>
</dbReference>
<comment type="catalytic activity">
    <reaction evidence="15">
        <text>L-threonyl-[protein] + ATP = O-phospho-L-threonyl-[protein] + ADP + H(+)</text>
        <dbReference type="Rhea" id="RHEA:46608"/>
        <dbReference type="Rhea" id="RHEA-COMP:11060"/>
        <dbReference type="Rhea" id="RHEA-COMP:11605"/>
        <dbReference type="ChEBI" id="CHEBI:15378"/>
        <dbReference type="ChEBI" id="CHEBI:30013"/>
        <dbReference type="ChEBI" id="CHEBI:30616"/>
        <dbReference type="ChEBI" id="CHEBI:61977"/>
        <dbReference type="ChEBI" id="CHEBI:456216"/>
        <dbReference type="EC" id="2.7.11.1"/>
    </reaction>
</comment>
<keyword evidence="11" id="KW-0333">Golgi apparatus</keyword>
<dbReference type="GO" id="GO:0000139">
    <property type="term" value="C:Golgi membrane"/>
    <property type="evidence" value="ECO:0007669"/>
    <property type="project" value="UniProtKB-SubCell"/>
</dbReference>
<dbReference type="Proteomes" id="UP000276133">
    <property type="component" value="Unassembled WGS sequence"/>
</dbReference>
<dbReference type="PROSITE" id="PS00107">
    <property type="entry name" value="PROTEIN_KINASE_ATP"/>
    <property type="match status" value="1"/>
</dbReference>
<dbReference type="PROSITE" id="PS50011">
    <property type="entry name" value="PROTEIN_KINASE_DOM"/>
    <property type="match status" value="1"/>
</dbReference>
<evidence type="ECO:0000256" key="1">
    <source>
        <dbReference type="ARBA" id="ARBA00004395"/>
    </source>
</evidence>
<keyword evidence="6" id="KW-0479">Metal-binding</keyword>
<keyword evidence="13" id="KW-0131">Cell cycle</keyword>
<evidence type="ECO:0000256" key="19">
    <source>
        <dbReference type="PROSITE-ProRule" id="PRU10141"/>
    </source>
</evidence>
<gene>
    <name evidence="22" type="ORF">BpHYR1_036513</name>
</gene>
<keyword evidence="8 22" id="KW-0418">Kinase</keyword>
<dbReference type="GO" id="GO:0051321">
    <property type="term" value="P:meiotic cell cycle"/>
    <property type="evidence" value="ECO:0007669"/>
    <property type="project" value="TreeGrafter"/>
</dbReference>